<dbReference type="InterPro" id="IPR006578">
    <property type="entry name" value="MADF-dom"/>
</dbReference>
<accession>A0ABQ9HQU6</accession>
<keyword evidence="4" id="KW-1185">Reference proteome</keyword>
<name>A0ABQ9HQU6_9NEOP</name>
<dbReference type="EMBL" id="JARBHB010000004">
    <property type="protein sequence ID" value="KAJ8886525.1"/>
    <property type="molecule type" value="Genomic_DNA"/>
</dbReference>
<comment type="caution">
    <text evidence="3">The sequence shown here is derived from an EMBL/GenBank/DDBJ whole genome shotgun (WGS) entry which is preliminary data.</text>
</comment>
<dbReference type="Pfam" id="PF10545">
    <property type="entry name" value="MADF_DNA_bdg"/>
    <property type="match status" value="1"/>
</dbReference>
<evidence type="ECO:0000313" key="3">
    <source>
        <dbReference type="EMBL" id="KAJ8886525.1"/>
    </source>
</evidence>
<reference evidence="3 4" key="1">
    <citation type="submission" date="2023-02" db="EMBL/GenBank/DDBJ databases">
        <title>LHISI_Scaffold_Assembly.</title>
        <authorList>
            <person name="Stuart O.P."/>
            <person name="Cleave R."/>
            <person name="Magrath M.J.L."/>
            <person name="Mikheyev A.S."/>
        </authorList>
    </citation>
    <scope>NUCLEOTIDE SEQUENCE [LARGE SCALE GENOMIC DNA]</scope>
    <source>
        <strain evidence="3">Daus_M_001</strain>
        <tissue evidence="3">Leg muscle</tissue>
    </source>
</reference>
<gene>
    <name evidence="3" type="ORF">PR048_012736</name>
</gene>
<sequence>MDFHRPLNIKYSSCVAVIKAASDLHSYVHDRDGFRFEDTLQLSELHDCDGGIQQHLCRGNKATYAYGGKDLQVKWRNIRDSYVINLRVKRTKSGQGRKNMKTYIYANNLEFLNFVFAPLPTESPFYRAENNSRNIDDDDSEDDGDVHPQSVTK</sequence>
<feature type="region of interest" description="Disordered" evidence="1">
    <location>
        <begin position="127"/>
        <end position="153"/>
    </location>
</feature>
<evidence type="ECO:0000259" key="2">
    <source>
        <dbReference type="Pfam" id="PF10545"/>
    </source>
</evidence>
<proteinExistence type="predicted"/>
<evidence type="ECO:0000256" key="1">
    <source>
        <dbReference type="SAM" id="MobiDB-lite"/>
    </source>
</evidence>
<organism evidence="3 4">
    <name type="scientific">Dryococelus australis</name>
    <dbReference type="NCBI Taxonomy" id="614101"/>
    <lineage>
        <taxon>Eukaryota</taxon>
        <taxon>Metazoa</taxon>
        <taxon>Ecdysozoa</taxon>
        <taxon>Arthropoda</taxon>
        <taxon>Hexapoda</taxon>
        <taxon>Insecta</taxon>
        <taxon>Pterygota</taxon>
        <taxon>Neoptera</taxon>
        <taxon>Polyneoptera</taxon>
        <taxon>Phasmatodea</taxon>
        <taxon>Verophasmatodea</taxon>
        <taxon>Anareolatae</taxon>
        <taxon>Phasmatidae</taxon>
        <taxon>Eurycanthinae</taxon>
        <taxon>Dryococelus</taxon>
    </lineage>
</organism>
<dbReference type="Proteomes" id="UP001159363">
    <property type="component" value="Chromosome X"/>
</dbReference>
<protein>
    <recommendedName>
        <fullName evidence="2">MADF domain-containing protein</fullName>
    </recommendedName>
</protein>
<feature type="domain" description="MADF" evidence="2">
    <location>
        <begin position="69"/>
        <end position="112"/>
    </location>
</feature>
<evidence type="ECO:0000313" key="4">
    <source>
        <dbReference type="Proteomes" id="UP001159363"/>
    </source>
</evidence>